<dbReference type="Pfam" id="PF01663">
    <property type="entry name" value="Phosphodiest"/>
    <property type="match status" value="1"/>
</dbReference>
<reference evidence="1" key="1">
    <citation type="journal article" date="2020" name="ISME J.">
        <title>Gammaproteobacteria mediating utilization of methyl-, sulfur- and petroleum organic compounds in deep ocean hydrothermal plumes.</title>
        <authorList>
            <person name="Zhou Z."/>
            <person name="Liu Y."/>
            <person name="Pan J."/>
            <person name="Cron B.R."/>
            <person name="Toner B.M."/>
            <person name="Anantharaman K."/>
            <person name="Breier J.A."/>
            <person name="Dick G.J."/>
            <person name="Li M."/>
        </authorList>
    </citation>
    <scope>NUCLEOTIDE SEQUENCE</scope>
    <source>
        <strain evidence="1">SZUA-1515</strain>
    </source>
</reference>
<dbReference type="InterPro" id="IPR002591">
    <property type="entry name" value="Phosphodiest/P_Trfase"/>
</dbReference>
<gene>
    <name evidence="1" type="ORF">EYH45_01065</name>
</gene>
<dbReference type="GO" id="GO:0016787">
    <property type="term" value="F:hydrolase activity"/>
    <property type="evidence" value="ECO:0007669"/>
    <property type="project" value="UniProtKB-ARBA"/>
</dbReference>
<organism evidence="1 2">
    <name type="scientific">Caldiarchaeum subterraneum</name>
    <dbReference type="NCBI Taxonomy" id="311458"/>
    <lineage>
        <taxon>Archaea</taxon>
        <taxon>Nitrososphaerota</taxon>
        <taxon>Candidatus Caldarchaeales</taxon>
        <taxon>Candidatus Caldarchaeaceae</taxon>
        <taxon>Candidatus Caldarchaeum</taxon>
    </lineage>
</organism>
<dbReference type="EMBL" id="DQVM01000022">
    <property type="protein sequence ID" value="HIQ29134.1"/>
    <property type="molecule type" value="Genomic_DNA"/>
</dbReference>
<dbReference type="SUPFAM" id="SSF53649">
    <property type="entry name" value="Alkaline phosphatase-like"/>
    <property type="match status" value="1"/>
</dbReference>
<evidence type="ECO:0000313" key="2">
    <source>
        <dbReference type="Proteomes" id="UP000608579"/>
    </source>
</evidence>
<evidence type="ECO:0000313" key="1">
    <source>
        <dbReference type="EMBL" id="HIQ29134.1"/>
    </source>
</evidence>
<dbReference type="PANTHER" id="PTHR10151">
    <property type="entry name" value="ECTONUCLEOTIDE PYROPHOSPHATASE/PHOSPHODIESTERASE"/>
    <property type="match status" value="1"/>
</dbReference>
<accession>A0A833EBE1</accession>
<dbReference type="InterPro" id="IPR017850">
    <property type="entry name" value="Alkaline_phosphatase_core_sf"/>
</dbReference>
<dbReference type="PANTHER" id="PTHR10151:SF120">
    <property type="entry name" value="BIS(5'-ADENOSYL)-TRIPHOSPHATASE"/>
    <property type="match status" value="1"/>
</dbReference>
<dbReference type="Proteomes" id="UP000608579">
    <property type="component" value="Unassembled WGS sequence"/>
</dbReference>
<dbReference type="Gene3D" id="3.40.720.10">
    <property type="entry name" value="Alkaline Phosphatase, subunit A"/>
    <property type="match status" value="1"/>
</dbReference>
<protein>
    <submittedName>
        <fullName evidence="1">Nucleotide pyrophosphatase</fullName>
    </submittedName>
</protein>
<name>A0A833EBE1_CALS0</name>
<sequence length="459" mass="52909">MEEKLIVIGLDSAPPSLLLGRFLDQLPTIKQLSKEGMSGSLSSCHPPITVPAWMVMMTGQDPGKLGIYGFRKRKPGTYNEVLLPSSHDVKEPKVWDIAAEKGLRSCVIGIPPTYPPKPINGCLITDFMTPGVDREYTYPPQLKQEIQKLIGEYIFDVTFRKENRDEVLQGIIEMTEKRFKVAKHLLQSNKFNLFILMEIGLDRMHHAFWKYFDKEHHLYQPGNKYENTLLEYYKLLDEKIGELLAAVKGGYNVLIVSDHGAKRMKGAFCVNQWMMEEGYLKLRKEPKVVTPIEKADVDWSRTRAWGWGGYYARIYINLEGREPNGVVKRSEYESFREELAESLKNIRGPNGERWETKVYKPEELYEEINGDPPDLIVYFDDLYWRSAGTIGHYGNYLPENDTGPDDAVHDYDGVFILWNNEGNIERKNLNASIYQITPTILQLLRINPEKHHKNPPLPL</sequence>
<dbReference type="AlphaFoldDB" id="A0A833EBE1"/>
<comment type="caution">
    <text evidence="1">The sequence shown here is derived from an EMBL/GenBank/DDBJ whole genome shotgun (WGS) entry which is preliminary data.</text>
</comment>
<proteinExistence type="predicted"/>